<protein>
    <submittedName>
        <fullName evidence="1">Uncharacterized protein</fullName>
    </submittedName>
</protein>
<dbReference type="AlphaFoldDB" id="A0A257LSG9"/>
<proteinExistence type="predicted"/>
<evidence type="ECO:0000313" key="2">
    <source>
        <dbReference type="Proteomes" id="UP000216312"/>
    </source>
</evidence>
<dbReference type="Proteomes" id="UP000216312">
    <property type="component" value="Unassembled WGS sequence"/>
</dbReference>
<gene>
    <name evidence="1" type="ORF">CGW93_04630</name>
</gene>
<comment type="caution">
    <text evidence="1">The sequence shown here is derived from an EMBL/GenBank/DDBJ whole genome shotgun (WGS) entry which is preliminary data.</text>
</comment>
<sequence>MRHVSLIVVIGLMMGSLQARTLDKAPPCEKVAYPLDWKRHNIGKLWLVLTNMGTIGSGGEAGYSGLAAEFPPGSLEEHLCGAGVWIGAIVEGEPYVTTGYEGWEGPLYECYPTQNEWDTMWVVETADMFYDIPYWTPYVKVSAQDFVTRYFDNTRLDIQYHHPLNIEIIQRSYSWGYGFLQDFIYVDYKIINLNETDTLHQAYVGFFVDGDVGRFTDPAAGEPHIWEDDFTWFDPDRMMAVIQDAPGGPDGDALSPLGIRIIQTPGDMSQLQMSFHWYRGEGSPKPDYKRYEMLSSAVIMPDQTPEEAMDTRFLFGFGPFEIVPGDTLPLTVAVLCGDGIMGYKIVCRFIIV</sequence>
<accession>A0A257LSG9</accession>
<organism evidence="1 2">
    <name type="scientific">candidate division WOR-3 bacterium 4484_18</name>
    <dbReference type="NCBI Taxonomy" id="2020626"/>
    <lineage>
        <taxon>Bacteria</taxon>
        <taxon>Bacteria division WOR-3</taxon>
    </lineage>
</organism>
<reference evidence="2" key="1">
    <citation type="submission" date="2017-07" db="EMBL/GenBank/DDBJ databases">
        <title>Novel pathways for hydrocarbon cycling and metabolic interdependencies in hydrothermal sediment communities.</title>
        <authorList>
            <person name="Dombrowski N."/>
            <person name="Seitz K."/>
            <person name="Teske A."/>
            <person name="Baker B."/>
        </authorList>
    </citation>
    <scope>NUCLEOTIDE SEQUENCE [LARGE SCALE GENOMIC DNA]</scope>
</reference>
<evidence type="ECO:0000313" key="1">
    <source>
        <dbReference type="EMBL" id="OYV02603.1"/>
    </source>
</evidence>
<name>A0A257LSG9_UNCW3</name>
<dbReference type="EMBL" id="NMUJ01000070">
    <property type="protein sequence ID" value="OYV02603.1"/>
    <property type="molecule type" value="Genomic_DNA"/>
</dbReference>